<dbReference type="EMBL" id="SLUK01000013">
    <property type="protein sequence ID" value="TCL41548.1"/>
    <property type="molecule type" value="Genomic_DNA"/>
</dbReference>
<dbReference type="PANTHER" id="PTHR11177:SF317">
    <property type="entry name" value="CHITINASE 12-RELATED"/>
    <property type="match status" value="1"/>
</dbReference>
<feature type="chain" id="PRO_5040915537" description="chitinase" evidence="8">
    <location>
        <begin position="28"/>
        <end position="472"/>
    </location>
</feature>
<keyword evidence="4 5" id="KW-0326">Glycosidase</keyword>
<evidence type="ECO:0000256" key="8">
    <source>
        <dbReference type="SAM" id="SignalP"/>
    </source>
</evidence>
<dbReference type="RefSeq" id="WP_132085156.1">
    <property type="nucleotide sequence ID" value="NZ_SLUK01000013.1"/>
</dbReference>
<evidence type="ECO:0000256" key="4">
    <source>
        <dbReference type="ARBA" id="ARBA00023295"/>
    </source>
</evidence>
<name>A0A9X8Y7B2_9FIRM</name>
<dbReference type="InterPro" id="IPR001579">
    <property type="entry name" value="Glyco_hydro_18_chit_AS"/>
</dbReference>
<dbReference type="InterPro" id="IPR017853">
    <property type="entry name" value="GH"/>
</dbReference>
<dbReference type="SUPFAM" id="SSF51445">
    <property type="entry name" value="(Trans)glycosidases"/>
    <property type="match status" value="1"/>
</dbReference>
<feature type="region of interest" description="Disordered" evidence="7">
    <location>
        <begin position="26"/>
        <end position="67"/>
    </location>
</feature>
<comment type="similarity">
    <text evidence="6">Belongs to the glycosyl hydrolase 18 family.</text>
</comment>
<evidence type="ECO:0000313" key="11">
    <source>
        <dbReference type="Proteomes" id="UP000294682"/>
    </source>
</evidence>
<accession>A0A9X8Y7B2</accession>
<evidence type="ECO:0000313" key="10">
    <source>
        <dbReference type="EMBL" id="TCL41548.1"/>
    </source>
</evidence>
<dbReference type="PROSITE" id="PS01095">
    <property type="entry name" value="GH18_1"/>
    <property type="match status" value="1"/>
</dbReference>
<gene>
    <name evidence="10" type="ORF">EDD78_11321</name>
</gene>
<sequence length="472" mass="50492">MYRAYRVSRVLAAFLSAALLLSGCGKGEESPPPPAVSSPAASSEADIQEPAQALQSSRPQGPYPAPLSVLGPQGVDLEPLFDSYYGTFLQIPQESTFSFTFAPGTTLNFLRVSPIGRCQIKVEAGGRVLYDANTESSSPLPKEGLTGGIICRFDDTEADRFTLTVTPLEEGVCLDETAFGLLEQGLPASAYLPASTKPKALGEYRESLALLRQVTLITGACWDAQGEVQVIDQNYPALLAALKEYAGEDGPKILSTFYPARELVRAGSAGESVATPERRSALIRSLIAHCEEYGLDGIDFDWETPKDESEWAFYSALITEAAKALEERGLLLSAALYPGDCQYLSSEAVAALPTLNLMAYDQFDDGGRHSTYLAAYEAAAKARGAGFAPAQLCLGIPTYGRPLDGSASWPLYRDAALGYAQNEADGAYYNSPALARDKAAFAALEGFGEVFLYHLGGDLPAPDRLSLLQSLR</sequence>
<dbReference type="InterPro" id="IPR001223">
    <property type="entry name" value="Glyco_hydro18_cat"/>
</dbReference>
<proteinExistence type="inferred from homology"/>
<keyword evidence="3 5" id="KW-0378">Hydrolase</keyword>
<organism evidence="10 11">
    <name type="scientific">Harryflintia acetispora</name>
    <dbReference type="NCBI Taxonomy" id="1849041"/>
    <lineage>
        <taxon>Bacteria</taxon>
        <taxon>Bacillati</taxon>
        <taxon>Bacillota</taxon>
        <taxon>Clostridia</taxon>
        <taxon>Eubacteriales</taxon>
        <taxon>Oscillospiraceae</taxon>
        <taxon>Harryflintia</taxon>
    </lineage>
</organism>
<dbReference type="GO" id="GO:0008843">
    <property type="term" value="F:endochitinase activity"/>
    <property type="evidence" value="ECO:0007669"/>
    <property type="project" value="UniProtKB-EC"/>
</dbReference>
<comment type="catalytic activity">
    <reaction evidence="1">
        <text>Random endo-hydrolysis of N-acetyl-beta-D-glucosaminide (1-&gt;4)-beta-linkages in chitin and chitodextrins.</text>
        <dbReference type="EC" id="3.2.1.14"/>
    </reaction>
</comment>
<evidence type="ECO:0000259" key="9">
    <source>
        <dbReference type="PROSITE" id="PS51910"/>
    </source>
</evidence>
<dbReference type="InterPro" id="IPR011583">
    <property type="entry name" value="Chitinase_II/V-like_cat"/>
</dbReference>
<evidence type="ECO:0000256" key="7">
    <source>
        <dbReference type="SAM" id="MobiDB-lite"/>
    </source>
</evidence>
<dbReference type="GO" id="GO:0008061">
    <property type="term" value="F:chitin binding"/>
    <property type="evidence" value="ECO:0007669"/>
    <property type="project" value="InterPro"/>
</dbReference>
<dbReference type="PROSITE" id="PS51910">
    <property type="entry name" value="GH18_2"/>
    <property type="match status" value="1"/>
</dbReference>
<dbReference type="PANTHER" id="PTHR11177">
    <property type="entry name" value="CHITINASE"/>
    <property type="match status" value="1"/>
</dbReference>
<dbReference type="AlphaFoldDB" id="A0A9X8Y7B2"/>
<dbReference type="PROSITE" id="PS51257">
    <property type="entry name" value="PROKAR_LIPOPROTEIN"/>
    <property type="match status" value="1"/>
</dbReference>
<evidence type="ECO:0000256" key="1">
    <source>
        <dbReference type="ARBA" id="ARBA00000822"/>
    </source>
</evidence>
<dbReference type="SMART" id="SM00636">
    <property type="entry name" value="Glyco_18"/>
    <property type="match status" value="1"/>
</dbReference>
<evidence type="ECO:0000256" key="2">
    <source>
        <dbReference type="ARBA" id="ARBA00012729"/>
    </source>
</evidence>
<keyword evidence="11" id="KW-1185">Reference proteome</keyword>
<dbReference type="Gene3D" id="3.40.5.30">
    <property type="entry name" value="(Trans)glycosidases - domain 2"/>
    <property type="match status" value="1"/>
</dbReference>
<evidence type="ECO:0000256" key="6">
    <source>
        <dbReference type="RuleBase" id="RU004453"/>
    </source>
</evidence>
<dbReference type="GO" id="GO:0005975">
    <property type="term" value="P:carbohydrate metabolic process"/>
    <property type="evidence" value="ECO:0007669"/>
    <property type="project" value="InterPro"/>
</dbReference>
<comment type="caution">
    <text evidence="10">The sequence shown here is derived from an EMBL/GenBank/DDBJ whole genome shotgun (WGS) entry which is preliminary data.</text>
</comment>
<reference evidence="10 11" key="1">
    <citation type="submission" date="2019-03" db="EMBL/GenBank/DDBJ databases">
        <title>Genomic Encyclopedia of Type Strains, Phase IV (KMG-IV): sequencing the most valuable type-strain genomes for metagenomic binning, comparative biology and taxonomic classification.</title>
        <authorList>
            <person name="Goeker M."/>
        </authorList>
    </citation>
    <scope>NUCLEOTIDE SEQUENCE [LARGE SCALE GENOMIC DNA]</scope>
    <source>
        <strain evidence="10 11">DSM 100433</strain>
    </source>
</reference>
<dbReference type="InterPro" id="IPR050314">
    <property type="entry name" value="Glycosyl_Hydrlase_18"/>
</dbReference>
<dbReference type="Gene3D" id="3.20.20.80">
    <property type="entry name" value="Glycosidases"/>
    <property type="match status" value="1"/>
</dbReference>
<dbReference type="Proteomes" id="UP000294682">
    <property type="component" value="Unassembled WGS sequence"/>
</dbReference>
<evidence type="ECO:0000256" key="3">
    <source>
        <dbReference type="ARBA" id="ARBA00022801"/>
    </source>
</evidence>
<feature type="signal peptide" evidence="8">
    <location>
        <begin position="1"/>
        <end position="27"/>
    </location>
</feature>
<feature type="domain" description="GH18" evidence="9">
    <location>
        <begin position="186"/>
        <end position="472"/>
    </location>
</feature>
<dbReference type="EC" id="3.2.1.14" evidence="2"/>
<keyword evidence="8" id="KW-0732">Signal</keyword>
<protein>
    <recommendedName>
        <fullName evidence="2">chitinase</fullName>
        <ecNumber evidence="2">3.2.1.14</ecNumber>
    </recommendedName>
</protein>
<dbReference type="Pfam" id="PF00704">
    <property type="entry name" value="Glyco_hydro_18"/>
    <property type="match status" value="1"/>
</dbReference>
<evidence type="ECO:0000256" key="5">
    <source>
        <dbReference type="RuleBase" id="RU000489"/>
    </source>
</evidence>